<protein>
    <recommendedName>
        <fullName evidence="2">DM2 domain-containing protein</fullName>
    </recommendedName>
</protein>
<dbReference type="SMART" id="SM00151">
    <property type="entry name" value="SWIB"/>
    <property type="match status" value="1"/>
</dbReference>
<dbReference type="EMBL" id="PJQM01005870">
    <property type="protein sequence ID" value="RCH80690.1"/>
    <property type="molecule type" value="Genomic_DNA"/>
</dbReference>
<comment type="caution">
    <text evidence="3">The sequence shown here is derived from an EMBL/GenBank/DDBJ whole genome shotgun (WGS) entry which is preliminary data.</text>
</comment>
<dbReference type="Gene3D" id="1.10.245.10">
    <property type="entry name" value="SWIB/MDM2 domain"/>
    <property type="match status" value="1"/>
</dbReference>
<proteinExistence type="predicted"/>
<dbReference type="PANTHER" id="PTHR13844">
    <property type="entry name" value="SWI/SNF-RELATED MATRIX-ASSOCIATED ACTIN-DEPENDENT REGULATOR OF CHROMATIN SUBFAMILY D"/>
    <property type="match status" value="1"/>
</dbReference>
<sequence length="203" mass="23692">LHTVYSNEDYTSNQVLNGVGLDTFYQTLQSNTHIYPSPSHTPVNALLYSPVHQQQPPDYLSYEHIIPYQRCDSHDFYPIMNGSYHPYENKRTLDETIKKKPRSRKRKNKVVDPNAPPKPKRNTGLNKPLILSSVLSDLLDGTKELSRPELVQQLWKYIKEHDLQDPSDRRFILCDEKLKRVFEQDRVNSFGMNKDLSAHLTKK</sequence>
<dbReference type="Proteomes" id="UP000253551">
    <property type="component" value="Unassembled WGS sequence"/>
</dbReference>
<evidence type="ECO:0000313" key="4">
    <source>
        <dbReference type="Proteomes" id="UP000253551"/>
    </source>
</evidence>
<dbReference type="PROSITE" id="PS51925">
    <property type="entry name" value="SWIB_MDM2"/>
    <property type="match status" value="1"/>
</dbReference>
<dbReference type="SUPFAM" id="SSF47592">
    <property type="entry name" value="SWIB/MDM2 domain"/>
    <property type="match status" value="1"/>
</dbReference>
<evidence type="ECO:0000256" key="1">
    <source>
        <dbReference type="SAM" id="MobiDB-lite"/>
    </source>
</evidence>
<feature type="compositionally biased region" description="Basic residues" evidence="1">
    <location>
        <begin position="99"/>
        <end position="108"/>
    </location>
</feature>
<dbReference type="InterPro" id="IPR036885">
    <property type="entry name" value="SWIB_MDM2_dom_sf"/>
</dbReference>
<feature type="non-terminal residue" evidence="3">
    <location>
        <position position="1"/>
    </location>
</feature>
<dbReference type="OrthoDB" id="10251073at2759"/>
<feature type="domain" description="DM2" evidence="2">
    <location>
        <begin position="124"/>
        <end position="202"/>
    </location>
</feature>
<reference evidence="3 4" key="1">
    <citation type="journal article" date="2018" name="G3 (Bethesda)">
        <title>Phylogenetic and Phylogenomic Definition of Rhizopus Species.</title>
        <authorList>
            <person name="Gryganskyi A.P."/>
            <person name="Golan J."/>
            <person name="Dolatabadi S."/>
            <person name="Mondo S."/>
            <person name="Robb S."/>
            <person name="Idnurm A."/>
            <person name="Muszewska A."/>
            <person name="Steczkiewicz K."/>
            <person name="Masonjones S."/>
            <person name="Liao H.L."/>
            <person name="Gajdeczka M.T."/>
            <person name="Anike F."/>
            <person name="Vuek A."/>
            <person name="Anishchenko I.M."/>
            <person name="Voigt K."/>
            <person name="de Hoog G.S."/>
            <person name="Smith M.E."/>
            <person name="Heitman J."/>
            <person name="Vilgalys R."/>
            <person name="Stajich J.E."/>
        </authorList>
    </citation>
    <scope>NUCLEOTIDE SEQUENCE [LARGE SCALE GENOMIC DNA]</scope>
    <source>
        <strain evidence="3 4">LSU 92-RS-03</strain>
    </source>
</reference>
<dbReference type="Pfam" id="PF02201">
    <property type="entry name" value="SWIB"/>
    <property type="match status" value="1"/>
</dbReference>
<name>A0A367ISM0_RHIST</name>
<accession>A0A367ISM0</accession>
<feature type="region of interest" description="Disordered" evidence="1">
    <location>
        <begin position="90"/>
        <end position="126"/>
    </location>
</feature>
<organism evidence="3 4">
    <name type="scientific">Rhizopus stolonifer</name>
    <name type="common">Rhizopus nigricans</name>
    <dbReference type="NCBI Taxonomy" id="4846"/>
    <lineage>
        <taxon>Eukaryota</taxon>
        <taxon>Fungi</taxon>
        <taxon>Fungi incertae sedis</taxon>
        <taxon>Mucoromycota</taxon>
        <taxon>Mucoromycotina</taxon>
        <taxon>Mucoromycetes</taxon>
        <taxon>Mucorales</taxon>
        <taxon>Mucorineae</taxon>
        <taxon>Rhizopodaceae</taxon>
        <taxon>Rhizopus</taxon>
    </lineage>
</organism>
<evidence type="ECO:0000259" key="2">
    <source>
        <dbReference type="PROSITE" id="PS51925"/>
    </source>
</evidence>
<keyword evidence="4" id="KW-1185">Reference proteome</keyword>
<dbReference type="CDD" id="cd10567">
    <property type="entry name" value="SWIB-MDM2_like"/>
    <property type="match status" value="1"/>
</dbReference>
<dbReference type="AlphaFoldDB" id="A0A367ISM0"/>
<evidence type="ECO:0000313" key="3">
    <source>
        <dbReference type="EMBL" id="RCH80690.1"/>
    </source>
</evidence>
<gene>
    <name evidence="3" type="ORF">CU098_006999</name>
</gene>
<dbReference type="InterPro" id="IPR019835">
    <property type="entry name" value="SWIB_domain"/>
</dbReference>
<dbReference type="InterPro" id="IPR003121">
    <property type="entry name" value="SWIB_MDM2_domain"/>
</dbReference>
<dbReference type="STRING" id="4846.A0A367ISM0"/>